<evidence type="ECO:0000313" key="2">
    <source>
        <dbReference type="EMBL" id="PIS41114.1"/>
    </source>
</evidence>
<accession>A0A2H0YRI2</accession>
<gene>
    <name evidence="2" type="ORF">COT25_04865</name>
</gene>
<evidence type="ECO:0000256" key="1">
    <source>
        <dbReference type="SAM" id="Phobius"/>
    </source>
</evidence>
<reference evidence="3" key="1">
    <citation type="submission" date="2017-09" db="EMBL/GenBank/DDBJ databases">
        <title>Depth-based differentiation of microbial function through sediment-hosted aquifers and enrichment of novel symbionts in the deep terrestrial subsurface.</title>
        <authorList>
            <person name="Probst A.J."/>
            <person name="Ladd B."/>
            <person name="Jarett J.K."/>
            <person name="Geller-Mcgrath D.E."/>
            <person name="Sieber C.M.K."/>
            <person name="Emerson J.B."/>
            <person name="Anantharaman K."/>
            <person name="Thomas B.C."/>
            <person name="Malmstrom R."/>
            <person name="Stieglmeier M."/>
            <person name="Klingl A."/>
            <person name="Woyke T."/>
            <person name="Ryan C.M."/>
            <person name="Banfield J.F."/>
        </authorList>
    </citation>
    <scope>NUCLEOTIDE SEQUENCE [LARGE SCALE GENOMIC DNA]</scope>
</reference>
<keyword evidence="1" id="KW-1133">Transmembrane helix</keyword>
<keyword evidence="1" id="KW-0472">Membrane</keyword>
<feature type="transmembrane region" description="Helical" evidence="1">
    <location>
        <begin position="9"/>
        <end position="32"/>
    </location>
</feature>
<organism evidence="2 3">
    <name type="scientific">Candidatus Kerfeldbacteria bacterium CG08_land_8_20_14_0_20_42_7</name>
    <dbReference type="NCBI Taxonomy" id="2014245"/>
    <lineage>
        <taxon>Bacteria</taxon>
        <taxon>Candidatus Kerfeldiibacteriota</taxon>
    </lineage>
</organism>
<keyword evidence="1" id="KW-0812">Transmembrane</keyword>
<dbReference type="Proteomes" id="UP000228711">
    <property type="component" value="Unassembled WGS sequence"/>
</dbReference>
<protein>
    <submittedName>
        <fullName evidence="2">Uncharacterized protein</fullName>
    </submittedName>
</protein>
<proteinExistence type="predicted"/>
<evidence type="ECO:0000313" key="3">
    <source>
        <dbReference type="Proteomes" id="UP000228711"/>
    </source>
</evidence>
<name>A0A2H0YRI2_9BACT</name>
<dbReference type="AlphaFoldDB" id="A0A2H0YRI2"/>
<dbReference type="EMBL" id="PEXV01000154">
    <property type="protein sequence ID" value="PIS41114.1"/>
    <property type="molecule type" value="Genomic_DNA"/>
</dbReference>
<sequence>MTQHPRGQYLIEATLALGLFMLFVGVLSLLAIDTSSTARFQEQQLHGMIGLQNATEAIHSIAKNDWDNLTVGTHGLTLQSSQWTLQPVITNENDISKQITVSYARRNPQGQIDPLGTEDQHTKQVDIEVRRVSTNKLLFTQTLLFTQAMRQLQNWNETTTADFADGTFTSTIGTTLTDGEITLASGGQATMGFAFLLSLFNNTPRIADNNDRIAFRFTSPFSNPLTEIRAYVASKTGNSSVFRFGIQADNAGVPSGIFLTSGT</sequence>
<comment type="caution">
    <text evidence="2">The sequence shown here is derived from an EMBL/GenBank/DDBJ whole genome shotgun (WGS) entry which is preliminary data.</text>
</comment>
<feature type="non-terminal residue" evidence="2">
    <location>
        <position position="263"/>
    </location>
</feature>